<comment type="caution">
    <text evidence="1">The sequence shown here is derived from an EMBL/GenBank/DDBJ whole genome shotgun (WGS) entry which is preliminary data.</text>
</comment>
<organism evidence="1 2">
    <name type="scientific">Mucor plumbeus</name>
    <dbReference type="NCBI Taxonomy" id="97098"/>
    <lineage>
        <taxon>Eukaryota</taxon>
        <taxon>Fungi</taxon>
        <taxon>Fungi incertae sedis</taxon>
        <taxon>Mucoromycota</taxon>
        <taxon>Mucoromycotina</taxon>
        <taxon>Mucoromycetes</taxon>
        <taxon>Mucorales</taxon>
        <taxon>Mucorineae</taxon>
        <taxon>Mucoraceae</taxon>
        <taxon>Mucor</taxon>
    </lineage>
</organism>
<keyword evidence="2" id="KW-1185">Reference proteome</keyword>
<dbReference type="Proteomes" id="UP000650833">
    <property type="component" value="Unassembled WGS sequence"/>
</dbReference>
<name>A0A8H7QIR0_9FUNG</name>
<gene>
    <name evidence="1" type="ORF">INT46_001958</name>
</gene>
<accession>A0A8H7QIR0</accession>
<evidence type="ECO:0000313" key="1">
    <source>
        <dbReference type="EMBL" id="KAG2193196.1"/>
    </source>
</evidence>
<dbReference type="EMBL" id="JAEPRC010000667">
    <property type="protein sequence ID" value="KAG2193196.1"/>
    <property type="molecule type" value="Genomic_DNA"/>
</dbReference>
<dbReference type="AlphaFoldDB" id="A0A8H7QIR0"/>
<dbReference type="OrthoDB" id="2245303at2759"/>
<proteinExistence type="predicted"/>
<protein>
    <submittedName>
        <fullName evidence="1">Uncharacterized protein</fullName>
    </submittedName>
</protein>
<reference evidence="1" key="1">
    <citation type="submission" date="2020-12" db="EMBL/GenBank/DDBJ databases">
        <title>Metabolic potential, ecology and presence of endohyphal bacteria is reflected in genomic diversity of Mucoromycotina.</title>
        <authorList>
            <person name="Muszewska A."/>
            <person name="Okrasinska A."/>
            <person name="Steczkiewicz K."/>
            <person name="Drgas O."/>
            <person name="Orlowska M."/>
            <person name="Perlinska-Lenart U."/>
            <person name="Aleksandrzak-Piekarczyk T."/>
            <person name="Szatraj K."/>
            <person name="Zielenkiewicz U."/>
            <person name="Pilsyk S."/>
            <person name="Malc E."/>
            <person name="Mieczkowski P."/>
            <person name="Kruszewska J.S."/>
            <person name="Biernat P."/>
            <person name="Pawlowska J."/>
        </authorList>
    </citation>
    <scope>NUCLEOTIDE SEQUENCE</scope>
    <source>
        <strain evidence="1">CBS 226.32</strain>
    </source>
</reference>
<evidence type="ECO:0000313" key="2">
    <source>
        <dbReference type="Proteomes" id="UP000650833"/>
    </source>
</evidence>
<sequence length="338" mass="38000">MQTIYLNILLAQVLSTDTADEEFVELSEQIVQEINKDWAFFPQLRFATSQMFAGCILLSGSTALLVNCVEPYGRLKSVDAHHERRTSSSIHQSSFPKSKSKYGQIEICLTHDDNTTKLKIGATSCNLMVTSSVRLDKQTIVNKTIEMGPNTSNFMPLPDARIYLNLAQLKLGQKLLEDDEATCINQSYLFYQLRQLRSKFHCLSTYTLCRSFSSITSDISYRPYTIWTLCEYDSPQTLDSQSHRLSKMFQSIASEVIKNGSSAHIQVMLLHKLHDTLKNGAVKDTIGQIINLQENGTIMIINNLKLSNLLQTLADSLATSINNANQTAAKLLSQHLYT</sequence>